<evidence type="ECO:0000313" key="8">
    <source>
        <dbReference type="EMBL" id="RXR28999.1"/>
    </source>
</evidence>
<evidence type="ECO:0000313" key="9">
    <source>
        <dbReference type="Proteomes" id="UP000290958"/>
    </source>
</evidence>
<feature type="transmembrane region" description="Helical" evidence="7">
    <location>
        <begin position="173"/>
        <end position="193"/>
    </location>
</feature>
<organism evidence="8 9">
    <name type="scientific">Sphingobium fluviale</name>
    <dbReference type="NCBI Taxonomy" id="2506423"/>
    <lineage>
        <taxon>Bacteria</taxon>
        <taxon>Pseudomonadati</taxon>
        <taxon>Pseudomonadota</taxon>
        <taxon>Alphaproteobacteria</taxon>
        <taxon>Sphingomonadales</taxon>
        <taxon>Sphingomonadaceae</taxon>
        <taxon>Sphingobium</taxon>
    </lineage>
</organism>
<feature type="transmembrane region" description="Helical" evidence="7">
    <location>
        <begin position="305"/>
        <end position="326"/>
    </location>
</feature>
<evidence type="ECO:0000256" key="6">
    <source>
        <dbReference type="ARBA" id="ARBA00023136"/>
    </source>
</evidence>
<feature type="transmembrane region" description="Helical" evidence="7">
    <location>
        <begin position="243"/>
        <end position="264"/>
    </location>
</feature>
<feature type="transmembrane region" description="Helical" evidence="7">
    <location>
        <begin position="81"/>
        <end position="101"/>
    </location>
</feature>
<gene>
    <name evidence="8" type="ORF">EQG66_07935</name>
</gene>
<dbReference type="Pfam" id="PF03547">
    <property type="entry name" value="Mem_trans"/>
    <property type="match status" value="1"/>
</dbReference>
<feature type="transmembrane region" description="Helical" evidence="7">
    <location>
        <begin position="338"/>
        <end position="358"/>
    </location>
</feature>
<keyword evidence="5 7" id="KW-1133">Transmembrane helix</keyword>
<feature type="transmembrane region" description="Helical" evidence="7">
    <location>
        <begin position="48"/>
        <end position="69"/>
    </location>
</feature>
<feature type="transmembrane region" description="Helical" evidence="7">
    <location>
        <begin position="113"/>
        <end position="134"/>
    </location>
</feature>
<feature type="transmembrane region" description="Helical" evidence="7">
    <location>
        <begin position="146"/>
        <end position="167"/>
    </location>
</feature>
<evidence type="ECO:0000256" key="3">
    <source>
        <dbReference type="ARBA" id="ARBA00022475"/>
    </source>
</evidence>
<dbReference type="PANTHER" id="PTHR36838:SF3">
    <property type="entry name" value="TRANSPORTER AUXIN EFFLUX CARRIER EC FAMILY"/>
    <property type="match status" value="1"/>
</dbReference>
<proteinExistence type="predicted"/>
<feature type="transmembrane region" description="Helical" evidence="7">
    <location>
        <begin position="276"/>
        <end position="299"/>
    </location>
</feature>
<dbReference type="GO" id="GO:0016020">
    <property type="term" value="C:membrane"/>
    <property type="evidence" value="ECO:0007669"/>
    <property type="project" value="UniProtKB-SubCell"/>
</dbReference>
<dbReference type="Proteomes" id="UP000290958">
    <property type="component" value="Unassembled WGS sequence"/>
</dbReference>
<feature type="transmembrane region" description="Helical" evidence="7">
    <location>
        <begin position="214"/>
        <end position="231"/>
    </location>
</feature>
<protein>
    <submittedName>
        <fullName evidence="8">AEC family transporter</fullName>
    </submittedName>
</protein>
<comment type="subcellular location">
    <subcellularLocation>
        <location evidence="1">Membrane</location>
        <topology evidence="1">Multi-pass membrane protein</topology>
    </subcellularLocation>
</comment>
<keyword evidence="9" id="KW-1185">Reference proteome</keyword>
<keyword evidence="6 7" id="KW-0472">Membrane</keyword>
<evidence type="ECO:0000256" key="5">
    <source>
        <dbReference type="ARBA" id="ARBA00022989"/>
    </source>
</evidence>
<comment type="caution">
    <text evidence="8">The sequence shown here is derived from an EMBL/GenBank/DDBJ whole genome shotgun (WGS) entry which is preliminary data.</text>
</comment>
<accession>A0A4Q1KIN7</accession>
<sequence length="360" mass="37564">MLAQAERSRVAMASRRLCMVPCHVGRCGGLCNSGFALSVLGKAPMRTLMLTTLATIAPVFLMIATGYGARRLGIMPEGSGALLTRFVTWIALPVLMFHIAATTDWRSVWDADFVVASLLGSVALYAMGMGIGRLRGLPLSDMAVDGLNASYSNTAYLGLPLFLLAIGPISAPYVIIAATVTLMTLFALAVATIELGHHRAQGLWHALAKAGLGVLKNPIVAVSLAGVAWWVTGWTLPSVAERFTHLLGGAASPAALVAIGLFLAERPLAEAINNRFVLALAAAKLVAHPLVTVLIAYGVLGMRGLPAFIVVAIAALPIGTGPFMVAGFYARDGKVTSGAILVTTLLSVLTLSALLAFLPR</sequence>
<keyword evidence="2" id="KW-0813">Transport</keyword>
<evidence type="ECO:0000256" key="4">
    <source>
        <dbReference type="ARBA" id="ARBA00022692"/>
    </source>
</evidence>
<evidence type="ECO:0000256" key="2">
    <source>
        <dbReference type="ARBA" id="ARBA00022448"/>
    </source>
</evidence>
<name>A0A4Q1KIN7_9SPHN</name>
<dbReference type="AlphaFoldDB" id="A0A4Q1KIN7"/>
<dbReference type="PANTHER" id="PTHR36838">
    <property type="entry name" value="AUXIN EFFLUX CARRIER FAMILY PROTEIN"/>
    <property type="match status" value="1"/>
</dbReference>
<dbReference type="EMBL" id="SBKP01000006">
    <property type="protein sequence ID" value="RXR28999.1"/>
    <property type="molecule type" value="Genomic_DNA"/>
</dbReference>
<reference evidence="9" key="1">
    <citation type="submission" date="2019-01" db="EMBL/GenBank/DDBJ databases">
        <title>Cytophagaceae bacterium strain CAR-16.</title>
        <authorList>
            <person name="Chen W.-M."/>
        </authorList>
    </citation>
    <scope>NUCLEOTIDE SEQUENCE [LARGE SCALE GENOMIC DNA]</scope>
    <source>
        <strain evidence="9">CHR27</strain>
    </source>
</reference>
<evidence type="ECO:0000256" key="1">
    <source>
        <dbReference type="ARBA" id="ARBA00004141"/>
    </source>
</evidence>
<keyword evidence="4 7" id="KW-0812">Transmembrane</keyword>
<dbReference type="InterPro" id="IPR004776">
    <property type="entry name" value="Mem_transp_PIN-like"/>
</dbReference>
<dbReference type="GO" id="GO:0055085">
    <property type="term" value="P:transmembrane transport"/>
    <property type="evidence" value="ECO:0007669"/>
    <property type="project" value="InterPro"/>
</dbReference>
<evidence type="ECO:0000256" key="7">
    <source>
        <dbReference type="SAM" id="Phobius"/>
    </source>
</evidence>
<dbReference type="OrthoDB" id="9810457at2"/>
<keyword evidence="3" id="KW-1003">Cell membrane</keyword>